<dbReference type="EMBL" id="BARU01013599">
    <property type="protein sequence ID" value="GAH38701.1"/>
    <property type="molecule type" value="Genomic_DNA"/>
</dbReference>
<name>X1EZ83_9ZZZZ</name>
<proteinExistence type="predicted"/>
<gene>
    <name evidence="1" type="ORF">S03H2_24468</name>
</gene>
<reference evidence="1" key="1">
    <citation type="journal article" date="2014" name="Front. Microbiol.">
        <title>High frequency of phylogenetically diverse reductive dehalogenase-homologous genes in deep subseafloor sedimentary metagenomes.</title>
        <authorList>
            <person name="Kawai M."/>
            <person name="Futagami T."/>
            <person name="Toyoda A."/>
            <person name="Takaki Y."/>
            <person name="Nishi S."/>
            <person name="Hori S."/>
            <person name="Arai W."/>
            <person name="Tsubouchi T."/>
            <person name="Morono Y."/>
            <person name="Uchiyama I."/>
            <person name="Ito T."/>
            <person name="Fujiyama A."/>
            <person name="Inagaki F."/>
            <person name="Takami H."/>
        </authorList>
    </citation>
    <scope>NUCLEOTIDE SEQUENCE</scope>
    <source>
        <strain evidence="1">Expedition CK06-06</strain>
    </source>
</reference>
<sequence>MVCPNCGKDPCECPEKETLTVRIPPQNNIGSLRQETAFRLQDYEEGIITKVTYKIFLQKKNVGDLSTLPSGIRGSLSGGGDITAEITISKAGTFSKSQIEQHIESLPVISEADFSVDMEVEVTK</sequence>
<accession>X1EZ83</accession>
<protein>
    <submittedName>
        <fullName evidence="1">Uncharacterized protein</fullName>
    </submittedName>
</protein>
<dbReference type="AlphaFoldDB" id="X1EZ83"/>
<evidence type="ECO:0000313" key="1">
    <source>
        <dbReference type="EMBL" id="GAH38701.1"/>
    </source>
</evidence>
<comment type="caution">
    <text evidence="1">The sequence shown here is derived from an EMBL/GenBank/DDBJ whole genome shotgun (WGS) entry which is preliminary data.</text>
</comment>
<organism evidence="1">
    <name type="scientific">marine sediment metagenome</name>
    <dbReference type="NCBI Taxonomy" id="412755"/>
    <lineage>
        <taxon>unclassified sequences</taxon>
        <taxon>metagenomes</taxon>
        <taxon>ecological metagenomes</taxon>
    </lineage>
</organism>